<feature type="region of interest" description="Disordered" evidence="1">
    <location>
        <begin position="76"/>
        <end position="109"/>
    </location>
</feature>
<feature type="region of interest" description="Disordered" evidence="1">
    <location>
        <begin position="221"/>
        <end position="244"/>
    </location>
</feature>
<dbReference type="VEuPathDB" id="FungiDB:YALI0_B00814g"/>
<feature type="compositionally biased region" description="Polar residues" evidence="1">
    <location>
        <begin position="76"/>
        <end position="91"/>
    </location>
</feature>
<dbReference type="OrthoDB" id="5599902at2759"/>
<dbReference type="Proteomes" id="UP000256601">
    <property type="component" value="Unassembled WGS sequence"/>
</dbReference>
<dbReference type="EMBL" id="KZ859018">
    <property type="protein sequence ID" value="RDW24852.1"/>
    <property type="molecule type" value="Genomic_DNA"/>
</dbReference>
<proteinExistence type="predicted"/>
<evidence type="ECO:0000259" key="2">
    <source>
        <dbReference type="Pfam" id="PF26087"/>
    </source>
</evidence>
<reference evidence="3 4" key="1">
    <citation type="submission" date="2018-07" db="EMBL/GenBank/DDBJ databases">
        <title>Draft Genome Assemblies for Five Robust Yarrowia lipolytica Strains Exhibiting High Lipid Production and Pentose Sugar Utilization and Sugar Alcohol Secretion from Undetoxified Lignocellulosic Biomass Hydrolysates.</title>
        <authorList>
            <consortium name="DOE Joint Genome Institute"/>
            <person name="Walker C."/>
            <person name="Ryu S."/>
            <person name="Na H."/>
            <person name="Zane M."/>
            <person name="LaButti K."/>
            <person name="Lipzen A."/>
            <person name="Haridas S."/>
            <person name="Barry K."/>
            <person name="Grigoriev I.V."/>
            <person name="Quarterman J."/>
            <person name="Slininger P."/>
            <person name="Dien B."/>
            <person name="Trinh C.T."/>
        </authorList>
    </citation>
    <scope>NUCLEOTIDE SEQUENCE [LARGE SCALE GENOMIC DNA]</scope>
    <source>
        <strain evidence="3 4">YB392</strain>
    </source>
</reference>
<protein>
    <recommendedName>
        <fullName evidence="2">DUF8032 domain-containing protein</fullName>
    </recommendedName>
</protein>
<feature type="region of interest" description="Disordered" evidence="1">
    <location>
        <begin position="33"/>
        <end position="63"/>
    </location>
</feature>
<feature type="compositionally biased region" description="Low complexity" evidence="1">
    <location>
        <begin position="92"/>
        <end position="102"/>
    </location>
</feature>
<organism evidence="3 4">
    <name type="scientific">Yarrowia lipolytica</name>
    <name type="common">Candida lipolytica</name>
    <dbReference type="NCBI Taxonomy" id="4952"/>
    <lineage>
        <taxon>Eukaryota</taxon>
        <taxon>Fungi</taxon>
        <taxon>Dikarya</taxon>
        <taxon>Ascomycota</taxon>
        <taxon>Saccharomycotina</taxon>
        <taxon>Dipodascomycetes</taxon>
        <taxon>Dipodascales</taxon>
        <taxon>Dipodascales incertae sedis</taxon>
        <taxon>Yarrowia</taxon>
    </lineage>
</organism>
<dbReference type="PANTHER" id="PTHR22949">
    <property type="entry name" value="WHITE COLLAR 2 PROTEIN WC2"/>
    <property type="match status" value="1"/>
</dbReference>
<evidence type="ECO:0000313" key="4">
    <source>
        <dbReference type="Proteomes" id="UP000256601"/>
    </source>
</evidence>
<accession>A0A371C3Y8</accession>
<evidence type="ECO:0000256" key="1">
    <source>
        <dbReference type="SAM" id="MobiDB-lite"/>
    </source>
</evidence>
<dbReference type="PANTHER" id="PTHR22949:SF0">
    <property type="entry name" value="RE27538P"/>
    <property type="match status" value="1"/>
</dbReference>
<gene>
    <name evidence="3" type="ORF">B0I71DRAFT_171541</name>
</gene>
<dbReference type="VEuPathDB" id="FungiDB:YALI1_B00829g"/>
<feature type="domain" description="DUF8032" evidence="2">
    <location>
        <begin position="253"/>
        <end position="345"/>
    </location>
</feature>
<dbReference type="AlphaFoldDB" id="A0A371C3Y8"/>
<sequence length="395" mass="43810">MDMLHNFSVPQLDHQDYGRDILTAEDHHNLSHLQATPGQTHPLVHPDAHNLSPDGHGHGHTLGTAAADAHNLASSTHNLSSTAPSTAQDWQSPTYSYTTSTPEDSPGVDDLSLGYEFDLVSPTYATPTLSALISPVRGGGFYKNNHVTQSVGSLSQGSVSMSLPTGHNLSDLSEHTVHGGNMTNHVTNPNSAHVYQSANMFEKPSSHSSYGSRSNSTGHIGLYSSAPSVSTPLTPPQSTLYSQTSYSTPSLTDYITFEYSKNRTKTQYKILSHIHTVNTSDLSAEFKKDNCIYPRAAVPKEEYQGNRHQYETECNHIGWSLAHLNPCIRKKRGVIQRAVDSWRNTNPNPKFRSRRVRKLSKKTQQAAQAAAQQQHQQLLQQQRMMYVPYDYTYRQ</sequence>
<dbReference type="Pfam" id="PF26087">
    <property type="entry name" value="DUF8032"/>
    <property type="match status" value="1"/>
</dbReference>
<evidence type="ECO:0000313" key="3">
    <source>
        <dbReference type="EMBL" id="RDW24852.1"/>
    </source>
</evidence>
<name>A0A371C3Y8_YARLL</name>
<dbReference type="InterPro" id="IPR058345">
    <property type="entry name" value="DUF8032"/>
</dbReference>